<dbReference type="AlphaFoldDB" id="A0A371R404"/>
<protein>
    <recommendedName>
        <fullName evidence="1">UPF0215 protein CGL51_00380</fullName>
    </recommendedName>
</protein>
<gene>
    <name evidence="2" type="ORF">CGL51_00380</name>
    <name evidence="3" type="ORF">CGL52_02375</name>
</gene>
<sequence length="190" mass="20690">MAIAESFQLSDGYSVYAGVRARRDGVVEDAAFALAKIGGTDGTSAASKILEALLRCDVSLVMLDGCIVSFYNWVDGEALYAKFKKPVACYVFEEPEGRVEEAVRKLFTDWEVRIEAIKKLGPPTVYYTKSGYKIYIRAWGIDPVDAGRAAEYCTGFGKIPEPLRVAKIIAGAARQFLKALGNPGFNGNKA</sequence>
<evidence type="ECO:0000256" key="1">
    <source>
        <dbReference type="HAMAP-Rule" id="MF_00582"/>
    </source>
</evidence>
<organism evidence="2 5">
    <name type="scientific">Pyrobaculum aerophilum</name>
    <dbReference type="NCBI Taxonomy" id="13773"/>
    <lineage>
        <taxon>Archaea</taxon>
        <taxon>Thermoproteota</taxon>
        <taxon>Thermoprotei</taxon>
        <taxon>Thermoproteales</taxon>
        <taxon>Thermoproteaceae</taxon>
        <taxon>Pyrobaculum</taxon>
    </lineage>
</organism>
<dbReference type="HAMAP" id="MF_00582">
    <property type="entry name" value="UPF0215"/>
    <property type="match status" value="1"/>
</dbReference>
<evidence type="ECO:0000313" key="5">
    <source>
        <dbReference type="Proteomes" id="UP000257123"/>
    </source>
</evidence>
<proteinExistence type="inferred from homology"/>
<comment type="similarity">
    <text evidence="1">Belongs to the UPF0215 family.</text>
</comment>
<evidence type="ECO:0000313" key="2">
    <source>
        <dbReference type="EMBL" id="RFA98526.1"/>
    </source>
</evidence>
<dbReference type="PANTHER" id="PTHR39518">
    <property type="entry name" value="UPF0215 PROTEIN MJ1150"/>
    <property type="match status" value="1"/>
</dbReference>
<dbReference type="Pfam" id="PF01949">
    <property type="entry name" value="Endo_dU"/>
    <property type="match status" value="1"/>
</dbReference>
<dbReference type="Proteomes" id="UP000256877">
    <property type="component" value="Unassembled WGS sequence"/>
</dbReference>
<dbReference type="OrthoDB" id="15207at2157"/>
<dbReference type="RefSeq" id="WP_116420261.1">
    <property type="nucleotide sequence ID" value="NZ_NMUE01000001.1"/>
</dbReference>
<name>A0A371R404_9CREN</name>
<evidence type="ECO:0000313" key="3">
    <source>
        <dbReference type="EMBL" id="RFB00028.1"/>
    </source>
</evidence>
<dbReference type="Proteomes" id="UP000257123">
    <property type="component" value="Unassembled WGS sequence"/>
</dbReference>
<dbReference type="Gene3D" id="3.30.2170.10">
    <property type="entry name" value="archaeoglobus fulgidus dsm 4304 superfamily"/>
    <property type="match status" value="1"/>
</dbReference>
<dbReference type="PIRSF" id="PIRSF006380">
    <property type="entry name" value="UCP006380"/>
    <property type="match status" value="1"/>
</dbReference>
<dbReference type="EMBL" id="NMUE01000001">
    <property type="protein sequence ID" value="RFA98526.1"/>
    <property type="molecule type" value="Genomic_DNA"/>
</dbReference>
<accession>A0A371R404</accession>
<dbReference type="InterPro" id="IPR002802">
    <property type="entry name" value="Endo_dU"/>
</dbReference>
<dbReference type="EMBL" id="NMUF01000004">
    <property type="protein sequence ID" value="RFB00028.1"/>
    <property type="molecule type" value="Genomic_DNA"/>
</dbReference>
<comment type="caution">
    <text evidence="2">The sequence shown here is derived from an EMBL/GenBank/DDBJ whole genome shotgun (WGS) entry which is preliminary data.</text>
</comment>
<dbReference type="PANTHER" id="PTHR39518:SF2">
    <property type="entry name" value="UPF0215 PROTEIN MJ1150"/>
    <property type="match status" value="1"/>
</dbReference>
<evidence type="ECO:0000313" key="4">
    <source>
        <dbReference type="Proteomes" id="UP000256877"/>
    </source>
</evidence>
<reference evidence="4 5" key="1">
    <citation type="submission" date="2017-07" db="EMBL/GenBank/DDBJ databases">
        <title>Draft genome sequence of aerobic hyperthermophilic archaea, Pyrobaculum aerophilum YKB31 and YKB32.</title>
        <authorList>
            <person name="Mochizuki T."/>
            <person name="Berliner A.J."/>
            <person name="Yoshida-Takashima Y."/>
            <person name="Takaki Y."/>
            <person name="Nunoura T."/>
            <person name="Takai K."/>
        </authorList>
    </citation>
    <scope>NUCLEOTIDE SEQUENCE [LARGE SCALE GENOMIC DNA]</scope>
    <source>
        <strain evidence="2 5">YKB31</strain>
        <strain evidence="3 4">YKB32</strain>
    </source>
</reference>